<dbReference type="InterPro" id="IPR011993">
    <property type="entry name" value="PH-like_dom_sf"/>
</dbReference>
<gene>
    <name evidence="5" type="primary">Plekhb1</name>
    <name evidence="5" type="ORF">AREINT_R06885</name>
</gene>
<feature type="transmembrane region" description="Helical" evidence="3">
    <location>
        <begin position="157"/>
        <end position="176"/>
    </location>
</feature>
<dbReference type="EMBL" id="VXAK01008281">
    <property type="protein sequence ID" value="NXK19700.1"/>
    <property type="molecule type" value="Genomic_DNA"/>
</dbReference>
<name>A0A7L0HKV3_AREIN</name>
<feature type="non-terminal residue" evidence="5">
    <location>
        <position position="180"/>
    </location>
</feature>
<keyword evidence="3" id="KW-1133">Transmembrane helix</keyword>
<reference evidence="5 6" key="1">
    <citation type="submission" date="2019-09" db="EMBL/GenBank/DDBJ databases">
        <title>Bird 10,000 Genomes (B10K) Project - Family phase.</title>
        <authorList>
            <person name="Zhang G."/>
        </authorList>
    </citation>
    <scope>NUCLEOTIDE SEQUENCE [LARGE SCALE GENOMIC DNA]</scope>
    <source>
        <strain evidence="5">B10K-DU-005-73</strain>
        <tissue evidence="5">Liver</tissue>
    </source>
</reference>
<dbReference type="AlphaFoldDB" id="A0A7L0HKV3"/>
<evidence type="ECO:0000313" key="5">
    <source>
        <dbReference type="EMBL" id="NXK19700.1"/>
    </source>
</evidence>
<feature type="non-terminal residue" evidence="5">
    <location>
        <position position="1"/>
    </location>
</feature>
<dbReference type="FunFam" id="2.30.29.30:FF:000073">
    <property type="entry name" value="Pleckstrin homology domain-containing family B member 2"/>
    <property type="match status" value="1"/>
</dbReference>
<dbReference type="CDD" id="cd13265">
    <property type="entry name" value="PH_evt"/>
    <property type="match status" value="1"/>
</dbReference>
<organism evidence="5 6">
    <name type="scientific">Arenaria interpres</name>
    <name type="common">Ruddy turnstone</name>
    <name type="synonym">Tringa interpres</name>
    <dbReference type="NCBI Taxonomy" id="54971"/>
    <lineage>
        <taxon>Eukaryota</taxon>
        <taxon>Metazoa</taxon>
        <taxon>Chordata</taxon>
        <taxon>Craniata</taxon>
        <taxon>Vertebrata</taxon>
        <taxon>Euteleostomi</taxon>
        <taxon>Archelosauria</taxon>
        <taxon>Archosauria</taxon>
        <taxon>Dinosauria</taxon>
        <taxon>Saurischia</taxon>
        <taxon>Theropoda</taxon>
        <taxon>Coelurosauria</taxon>
        <taxon>Aves</taxon>
        <taxon>Neognathae</taxon>
        <taxon>Neoaves</taxon>
        <taxon>Charadriiformes</taxon>
        <taxon>Scolopacidae</taxon>
        <taxon>Arenaria</taxon>
    </lineage>
</organism>
<dbReference type="InterPro" id="IPR039680">
    <property type="entry name" value="PLEKHB1/2"/>
</dbReference>
<protein>
    <submittedName>
        <fullName evidence="5">PKHB1 protein</fullName>
    </submittedName>
</protein>
<keyword evidence="3" id="KW-0812">Transmembrane</keyword>
<dbReference type="SUPFAM" id="SSF50729">
    <property type="entry name" value="PH domain-like"/>
    <property type="match status" value="1"/>
</dbReference>
<dbReference type="Pfam" id="PF00169">
    <property type="entry name" value="PH"/>
    <property type="match status" value="1"/>
</dbReference>
<evidence type="ECO:0000313" key="6">
    <source>
        <dbReference type="Proteomes" id="UP000541811"/>
    </source>
</evidence>
<keyword evidence="6" id="KW-1185">Reference proteome</keyword>
<keyword evidence="2 3" id="KW-0472">Membrane</keyword>
<evidence type="ECO:0000256" key="1">
    <source>
        <dbReference type="ARBA" id="ARBA00004370"/>
    </source>
</evidence>
<evidence type="ECO:0000256" key="3">
    <source>
        <dbReference type="SAM" id="Phobius"/>
    </source>
</evidence>
<dbReference type="GO" id="GO:0016020">
    <property type="term" value="C:membrane"/>
    <property type="evidence" value="ECO:0007669"/>
    <property type="project" value="UniProtKB-SubCell"/>
</dbReference>
<dbReference type="InterPro" id="IPR001849">
    <property type="entry name" value="PH_domain"/>
</dbReference>
<dbReference type="PROSITE" id="PS50003">
    <property type="entry name" value="PH_DOMAIN"/>
    <property type="match status" value="1"/>
</dbReference>
<dbReference type="PANTHER" id="PTHR14309:SF7">
    <property type="entry name" value="PLECKSTRIN HOMOLOGY DOMAIN-CONTAINING FAMILY B MEMBER 1"/>
    <property type="match status" value="1"/>
</dbReference>
<dbReference type="GO" id="GO:0045595">
    <property type="term" value="P:regulation of cell differentiation"/>
    <property type="evidence" value="ECO:0007669"/>
    <property type="project" value="TreeGrafter"/>
</dbReference>
<evidence type="ECO:0000259" key="4">
    <source>
        <dbReference type="PROSITE" id="PS50003"/>
    </source>
</evidence>
<accession>A0A7L0HKV3</accession>
<proteinExistence type="predicted"/>
<evidence type="ECO:0000256" key="2">
    <source>
        <dbReference type="ARBA" id="ARBA00023136"/>
    </source>
</evidence>
<comment type="caution">
    <text evidence="5">The sequence shown here is derived from an EMBL/GenBank/DDBJ whole genome shotgun (WGS) entry which is preliminary data.</text>
</comment>
<comment type="subcellular location">
    <subcellularLocation>
        <location evidence="1">Membrane</location>
    </subcellularLocation>
</comment>
<sequence length="180" mass="20329">SILRRWKRNWFVLYLDGSLVYYHDETQRDMDGRIHIKYSCRDVRTGRECRDVQPPEGKSRDCLLTVVLRDGSKTTLCAESQDDAIAWKMAVLEAKSTPVRLHPPKNVGQERVEHQPPVTHTPPQFTHTPPVFCLAAPGVTHVIVREDPYRVSGDQMALGLLAGAATGAALGSFMWMPCWF</sequence>
<dbReference type="Gene3D" id="2.30.29.30">
    <property type="entry name" value="Pleckstrin-homology domain (PH domain)/Phosphotyrosine-binding domain (PTB)"/>
    <property type="match status" value="1"/>
</dbReference>
<dbReference type="Proteomes" id="UP000541811">
    <property type="component" value="Unassembled WGS sequence"/>
</dbReference>
<feature type="domain" description="PH" evidence="4">
    <location>
        <begin position="1"/>
        <end position="96"/>
    </location>
</feature>
<dbReference type="PANTHER" id="PTHR14309">
    <property type="entry name" value="EXPRESSED PROTEIN"/>
    <property type="match status" value="1"/>
</dbReference>